<gene>
    <name evidence="2" type="ORF">COEU31_23910</name>
</gene>
<sequence>MQNNNITITFKVNEKEYWNFKRVCRAERKIPAVLLRGFITKYSEENKEYIDENEALDELELEEEALELEYYYNEVLGGYDEEDKGEVYDNSYDF</sequence>
<reference evidence="2" key="1">
    <citation type="submission" date="2020-06" db="EMBL/GenBank/DDBJ databases">
        <title>Characterization of fructooligosaccharide metabolism and fructooligosaccharide-degrading enzymes in human commensal butyrate producers.</title>
        <authorList>
            <person name="Tanno H."/>
            <person name="Fujii T."/>
            <person name="Hirano K."/>
            <person name="Maeno S."/>
            <person name="Tonozuka T."/>
            <person name="Sakamoto M."/>
            <person name="Ohkuma M."/>
            <person name="Tochio T."/>
            <person name="Endo A."/>
        </authorList>
    </citation>
    <scope>NUCLEOTIDE SEQUENCE</scope>
    <source>
        <strain evidence="2">JCM 31265</strain>
    </source>
</reference>
<protein>
    <submittedName>
        <fullName evidence="2">Uncharacterized protein</fullName>
    </submittedName>
</protein>
<dbReference type="RefSeq" id="WP_022216836.1">
    <property type="nucleotide sequence ID" value="NZ_BLYL01000017.1"/>
</dbReference>
<dbReference type="Proteomes" id="UP000660047">
    <property type="component" value="Unassembled WGS sequence"/>
</dbReference>
<organism evidence="2 3">
    <name type="scientific">Coprococcus eutactus</name>
    <dbReference type="NCBI Taxonomy" id="33043"/>
    <lineage>
        <taxon>Bacteria</taxon>
        <taxon>Bacillati</taxon>
        <taxon>Bacillota</taxon>
        <taxon>Clostridia</taxon>
        <taxon>Lachnospirales</taxon>
        <taxon>Lachnospiraceae</taxon>
        <taxon>Coprococcus</taxon>
    </lineage>
</organism>
<dbReference type="AlphaFoldDB" id="A0AAI9NZP1"/>
<evidence type="ECO:0000256" key="1">
    <source>
        <dbReference type="SAM" id="Coils"/>
    </source>
</evidence>
<evidence type="ECO:0000313" key="3">
    <source>
        <dbReference type="Proteomes" id="UP000660047"/>
    </source>
</evidence>
<evidence type="ECO:0000313" key="2">
    <source>
        <dbReference type="EMBL" id="GFO95345.1"/>
    </source>
</evidence>
<name>A0AAI9NZP1_9FIRM</name>
<accession>A0AAI9NZP1</accession>
<feature type="coiled-coil region" evidence="1">
    <location>
        <begin position="39"/>
        <end position="69"/>
    </location>
</feature>
<keyword evidence="1" id="KW-0175">Coiled coil</keyword>
<dbReference type="EMBL" id="BLYL01000017">
    <property type="protein sequence ID" value="GFO95345.1"/>
    <property type="molecule type" value="Genomic_DNA"/>
</dbReference>
<comment type="caution">
    <text evidence="2">The sequence shown here is derived from an EMBL/GenBank/DDBJ whole genome shotgun (WGS) entry which is preliminary data.</text>
</comment>
<proteinExistence type="predicted"/>